<evidence type="ECO:0008006" key="4">
    <source>
        <dbReference type="Google" id="ProtNLM"/>
    </source>
</evidence>
<proteinExistence type="predicted"/>
<evidence type="ECO:0000313" key="3">
    <source>
        <dbReference type="Proteomes" id="UP000614714"/>
    </source>
</evidence>
<gene>
    <name evidence="2" type="ORF">JFN91_21455</name>
</gene>
<protein>
    <recommendedName>
        <fullName evidence="4">ResB-like domain-containing protein</fullName>
    </recommendedName>
</protein>
<feature type="transmembrane region" description="Helical" evidence="1">
    <location>
        <begin position="265"/>
        <end position="285"/>
    </location>
</feature>
<keyword evidence="3" id="KW-1185">Reference proteome</keyword>
<dbReference type="RefSeq" id="WP_199391181.1">
    <property type="nucleotide sequence ID" value="NZ_JAEMHL010000025.1"/>
</dbReference>
<keyword evidence="1" id="KW-1133">Transmembrane helix</keyword>
<dbReference type="EMBL" id="JAEMHL010000025">
    <property type="protein sequence ID" value="MBJ6752792.1"/>
    <property type="molecule type" value="Genomic_DNA"/>
</dbReference>
<organism evidence="2 3">
    <name type="scientific">Geomonas anaerohicana</name>
    <dbReference type="NCBI Taxonomy" id="2798583"/>
    <lineage>
        <taxon>Bacteria</taxon>
        <taxon>Pseudomonadati</taxon>
        <taxon>Thermodesulfobacteriota</taxon>
        <taxon>Desulfuromonadia</taxon>
        <taxon>Geobacterales</taxon>
        <taxon>Geobacteraceae</taxon>
        <taxon>Geomonas</taxon>
    </lineage>
</organism>
<evidence type="ECO:0000256" key="1">
    <source>
        <dbReference type="SAM" id="Phobius"/>
    </source>
</evidence>
<feature type="transmembrane region" description="Helical" evidence="1">
    <location>
        <begin position="40"/>
        <end position="58"/>
    </location>
</feature>
<evidence type="ECO:0000313" key="2">
    <source>
        <dbReference type="EMBL" id="MBJ6752792.1"/>
    </source>
</evidence>
<comment type="caution">
    <text evidence="2">The sequence shown here is derived from an EMBL/GenBank/DDBJ whole genome shotgun (WGS) entry which is preliminary data.</text>
</comment>
<accession>A0ABS0YLN9</accession>
<dbReference type="Proteomes" id="UP000614714">
    <property type="component" value="Unassembled WGS sequence"/>
</dbReference>
<reference evidence="2 3" key="1">
    <citation type="submission" date="2020-12" db="EMBL/GenBank/DDBJ databases">
        <title>Geomonas sp. Red421, isolated from paddy soil.</title>
        <authorList>
            <person name="Xu Z."/>
            <person name="Zhang Z."/>
            <person name="Masuda Y."/>
            <person name="Itoh H."/>
            <person name="Senoo K."/>
        </authorList>
    </citation>
    <scope>NUCLEOTIDE SEQUENCE [LARGE SCALE GENOMIC DNA]</scope>
    <source>
        <strain evidence="2 3">Red421</strain>
    </source>
</reference>
<feature type="transmembrane region" description="Helical" evidence="1">
    <location>
        <begin position="65"/>
        <end position="84"/>
    </location>
</feature>
<sequence length="290" mass="31533">MIAMATLGLALSLLFWSLVLVVAGAVKPGWQMLDLTVVRFWGLLLAGGIVASLVTALLQRSRTQLCLCLAALILLLTTTYAYLFHFDGALSLAEGESYEPFPTSFSSGHKGALAPFPQASFTLTRVEPDGKKGRAVIVQKGVGTEIDTIWRSLGSSEIRFKGAALAPLIVVSSKEKGELERSYVKVDLSQGEQVFEFDTLPYQFLLRREPKGDGNDLFHLEVRRGKLSLFDGSATLGQKVAVQGMEVSIDDHRKFALLEIRTRRGLVALQAAAVLFAVVAVLAVVRRKAI</sequence>
<keyword evidence="1" id="KW-0812">Transmembrane</keyword>
<keyword evidence="1" id="KW-0472">Membrane</keyword>
<name>A0ABS0YLN9_9BACT</name>